<keyword evidence="5" id="KW-0597">Phosphoprotein</keyword>
<keyword evidence="11" id="KW-1133">Transmembrane helix</keyword>
<dbReference type="CDD" id="cd00082">
    <property type="entry name" value="HisKA"/>
    <property type="match status" value="1"/>
</dbReference>
<evidence type="ECO:0000256" key="6">
    <source>
        <dbReference type="ARBA" id="ARBA00022679"/>
    </source>
</evidence>
<evidence type="ECO:0000256" key="8">
    <source>
        <dbReference type="ARBA" id="ARBA00022741"/>
    </source>
</evidence>
<evidence type="ECO:0000313" key="15">
    <source>
        <dbReference type="EMBL" id="MBG9985591.1"/>
    </source>
</evidence>
<evidence type="ECO:0000256" key="9">
    <source>
        <dbReference type="ARBA" id="ARBA00022777"/>
    </source>
</evidence>
<dbReference type="EMBL" id="JACBXQ010000001">
    <property type="protein sequence ID" value="MBG9985591.1"/>
    <property type="molecule type" value="Genomic_DNA"/>
</dbReference>
<evidence type="ECO:0000256" key="2">
    <source>
        <dbReference type="ARBA" id="ARBA00004651"/>
    </source>
</evidence>
<evidence type="ECO:0000259" key="14">
    <source>
        <dbReference type="PROSITE" id="PS50109"/>
    </source>
</evidence>
<protein>
    <recommendedName>
        <fullName evidence="3">histidine kinase</fullName>
        <ecNumber evidence="3">2.7.13.3</ecNumber>
    </recommendedName>
</protein>
<dbReference type="Gene3D" id="3.30.565.10">
    <property type="entry name" value="Histidine kinase-like ATPase, C-terminal domain"/>
    <property type="match status" value="1"/>
</dbReference>
<keyword evidence="16" id="KW-1185">Reference proteome</keyword>
<keyword evidence="6" id="KW-0808">Transferase</keyword>
<evidence type="ECO:0000256" key="5">
    <source>
        <dbReference type="ARBA" id="ARBA00022553"/>
    </source>
</evidence>
<comment type="caution">
    <text evidence="15">The sequence shown here is derived from an EMBL/GenBank/DDBJ whole genome shotgun (WGS) entry which is preliminary data.</text>
</comment>
<organism evidence="15 16">
    <name type="scientific">Facklamia lactis</name>
    <dbReference type="NCBI Taxonomy" id="2749967"/>
    <lineage>
        <taxon>Bacteria</taxon>
        <taxon>Bacillati</taxon>
        <taxon>Bacillota</taxon>
        <taxon>Bacilli</taxon>
        <taxon>Lactobacillales</taxon>
        <taxon>Aerococcaceae</taxon>
        <taxon>Facklamia</taxon>
    </lineage>
</organism>
<dbReference type="InterPro" id="IPR050398">
    <property type="entry name" value="HssS/ArlS-like"/>
</dbReference>
<keyword evidence="12" id="KW-0902">Two-component regulatory system</keyword>
<evidence type="ECO:0000256" key="7">
    <source>
        <dbReference type="ARBA" id="ARBA00022692"/>
    </source>
</evidence>
<dbReference type="EC" id="2.7.13.3" evidence="3"/>
<dbReference type="Proteomes" id="UP000721415">
    <property type="component" value="Unassembled WGS sequence"/>
</dbReference>
<feature type="domain" description="Histidine kinase" evidence="14">
    <location>
        <begin position="86"/>
        <end position="285"/>
    </location>
</feature>
<reference evidence="15 16" key="1">
    <citation type="submission" date="2020-07" db="EMBL/GenBank/DDBJ databases">
        <title>Facklamia lactis sp. nov., isolated from raw milk.</title>
        <authorList>
            <person name="Doll E.V."/>
            <person name="Huptas C."/>
            <person name="Staib L."/>
            <person name="Wenning M."/>
            <person name="Scherer S."/>
        </authorList>
    </citation>
    <scope>NUCLEOTIDE SEQUENCE [LARGE SCALE GENOMIC DNA]</scope>
    <source>
        <strain evidence="15 16">DSM 111018</strain>
    </source>
</reference>
<evidence type="ECO:0000256" key="11">
    <source>
        <dbReference type="ARBA" id="ARBA00022989"/>
    </source>
</evidence>
<sequence length="289" mass="34028">MVYFLLVIILMLLIYLFLYRKQVQHIDQELKEIQKKEYTNQMISQEIHSQELDHLITSINQTIEKERQLRIQLIKHNELTKQLMTNLSHDIRTPLTSLSGFIQLLEENQDADKQARYFEIIHQRLAHLNDMVNDLFLYMKLNNLEVSHELTPIDWNEFIKQQLISYYDLLTSQNIQLEMKLPENPAWILANYQLLVRVHDNILNNIIKHHGNNIVLELQIIKDYALLKVTNDIIIQSEEHSTHSNNNSGLGLAIIQTAIDKMKGQVEIREETDQFSIMITLPIQANKIS</sequence>
<keyword evidence="8" id="KW-0547">Nucleotide-binding</keyword>
<keyword evidence="9 15" id="KW-0418">Kinase</keyword>
<dbReference type="InterPro" id="IPR036890">
    <property type="entry name" value="HATPase_C_sf"/>
</dbReference>
<dbReference type="PROSITE" id="PS50109">
    <property type="entry name" value="HIS_KIN"/>
    <property type="match status" value="1"/>
</dbReference>
<dbReference type="InterPro" id="IPR003661">
    <property type="entry name" value="HisK_dim/P_dom"/>
</dbReference>
<proteinExistence type="predicted"/>
<keyword evidence="10" id="KW-0067">ATP-binding</keyword>
<dbReference type="PANTHER" id="PTHR45528:SF1">
    <property type="entry name" value="SENSOR HISTIDINE KINASE CPXA"/>
    <property type="match status" value="1"/>
</dbReference>
<evidence type="ECO:0000313" key="16">
    <source>
        <dbReference type="Proteomes" id="UP000721415"/>
    </source>
</evidence>
<dbReference type="InterPro" id="IPR003594">
    <property type="entry name" value="HATPase_dom"/>
</dbReference>
<evidence type="ECO:0000256" key="4">
    <source>
        <dbReference type="ARBA" id="ARBA00022475"/>
    </source>
</evidence>
<keyword evidence="7" id="KW-0812">Transmembrane</keyword>
<evidence type="ECO:0000256" key="3">
    <source>
        <dbReference type="ARBA" id="ARBA00012438"/>
    </source>
</evidence>
<comment type="subcellular location">
    <subcellularLocation>
        <location evidence="2">Cell membrane</location>
        <topology evidence="2">Multi-pass membrane protein</topology>
    </subcellularLocation>
</comment>
<dbReference type="PANTHER" id="PTHR45528">
    <property type="entry name" value="SENSOR HISTIDINE KINASE CPXA"/>
    <property type="match status" value="1"/>
</dbReference>
<dbReference type="RefSeq" id="WP_197114056.1">
    <property type="nucleotide sequence ID" value="NZ_JACBXQ010000001.1"/>
</dbReference>
<dbReference type="Gene3D" id="1.10.287.130">
    <property type="match status" value="1"/>
</dbReference>
<dbReference type="InterPro" id="IPR005467">
    <property type="entry name" value="His_kinase_dom"/>
</dbReference>
<evidence type="ECO:0000256" key="12">
    <source>
        <dbReference type="ARBA" id="ARBA00023012"/>
    </source>
</evidence>
<dbReference type="GO" id="GO:0016301">
    <property type="term" value="F:kinase activity"/>
    <property type="evidence" value="ECO:0007669"/>
    <property type="project" value="UniProtKB-KW"/>
</dbReference>
<dbReference type="Pfam" id="PF00512">
    <property type="entry name" value="HisKA"/>
    <property type="match status" value="1"/>
</dbReference>
<dbReference type="InterPro" id="IPR036097">
    <property type="entry name" value="HisK_dim/P_sf"/>
</dbReference>
<keyword evidence="13" id="KW-0472">Membrane</keyword>
<keyword evidence="4" id="KW-1003">Cell membrane</keyword>
<comment type="catalytic activity">
    <reaction evidence="1">
        <text>ATP + protein L-histidine = ADP + protein N-phospho-L-histidine.</text>
        <dbReference type="EC" id="2.7.13.3"/>
    </reaction>
</comment>
<dbReference type="Pfam" id="PF02518">
    <property type="entry name" value="HATPase_c"/>
    <property type="match status" value="1"/>
</dbReference>
<dbReference type="SMART" id="SM00388">
    <property type="entry name" value="HisKA"/>
    <property type="match status" value="1"/>
</dbReference>
<dbReference type="SUPFAM" id="SSF47384">
    <property type="entry name" value="Homodimeric domain of signal transducing histidine kinase"/>
    <property type="match status" value="1"/>
</dbReference>
<accession>A0ABS0LQE5</accession>
<evidence type="ECO:0000256" key="1">
    <source>
        <dbReference type="ARBA" id="ARBA00000085"/>
    </source>
</evidence>
<dbReference type="SUPFAM" id="SSF55874">
    <property type="entry name" value="ATPase domain of HSP90 chaperone/DNA topoisomerase II/histidine kinase"/>
    <property type="match status" value="1"/>
</dbReference>
<name>A0ABS0LQE5_9LACT</name>
<evidence type="ECO:0000256" key="13">
    <source>
        <dbReference type="ARBA" id="ARBA00023136"/>
    </source>
</evidence>
<gene>
    <name evidence="15" type="ORF">HZY91_01635</name>
</gene>
<evidence type="ECO:0000256" key="10">
    <source>
        <dbReference type="ARBA" id="ARBA00022840"/>
    </source>
</evidence>